<sequence length="21" mass="2355">MGDQMEWTLRVSSRATGMGQL</sequence>
<evidence type="ECO:0000313" key="1">
    <source>
        <dbReference type="EMBL" id="KAL3054622.1"/>
    </source>
</evidence>
<proteinExistence type="predicted"/>
<evidence type="ECO:0000313" key="2">
    <source>
        <dbReference type="Proteomes" id="UP001619887"/>
    </source>
</evidence>
<reference evidence="1 2" key="1">
    <citation type="journal article" date="2022" name="G3 (Bethesda)">
        <title>Evaluating Illumina-, Nanopore-, and PacBio-based genome assembly strategies with the bald notothen, Trematomus borchgrevinki.</title>
        <authorList>
            <person name="Rayamajhi N."/>
            <person name="Cheng C.C."/>
            <person name="Catchen J.M."/>
        </authorList>
    </citation>
    <scope>NUCLEOTIDE SEQUENCE [LARGE SCALE GENOMIC DNA]</scope>
    <source>
        <strain evidence="1">AGRC-2024</strain>
    </source>
</reference>
<reference evidence="1 2" key="2">
    <citation type="journal article" date="2024" name="G3 (Bethesda)">
        <title>The genome of the cryopelagic Antarctic bald notothen, Trematomus borchgrevinki.</title>
        <authorList>
            <person name="Rayamajhi N."/>
            <person name="Rivera-Colon A.G."/>
            <person name="Minhas B.F."/>
            <person name="Cheng C.C."/>
            <person name="Catchen J.M."/>
        </authorList>
    </citation>
    <scope>NUCLEOTIDE SEQUENCE [LARGE SCALE GENOMIC DNA]</scope>
    <source>
        <strain evidence="1">AGRC-2024</strain>
    </source>
</reference>
<name>A0ABD2GKN7_PAGBO</name>
<dbReference type="EMBL" id="JBIYXZ010002077">
    <property type="protein sequence ID" value="KAL3054622.1"/>
    <property type="molecule type" value="Genomic_DNA"/>
</dbReference>
<comment type="caution">
    <text evidence="1">The sequence shown here is derived from an EMBL/GenBank/DDBJ whole genome shotgun (WGS) entry which is preliminary data.</text>
</comment>
<protein>
    <submittedName>
        <fullName evidence="1">Uncharacterized protein</fullName>
    </submittedName>
</protein>
<accession>A0ABD2GKN7</accession>
<keyword evidence="2" id="KW-1185">Reference proteome</keyword>
<organism evidence="1 2">
    <name type="scientific">Pagothenia borchgrevinki</name>
    <name type="common">Bald rockcod</name>
    <name type="synonym">Trematomus borchgrevinki</name>
    <dbReference type="NCBI Taxonomy" id="8213"/>
    <lineage>
        <taxon>Eukaryota</taxon>
        <taxon>Metazoa</taxon>
        <taxon>Chordata</taxon>
        <taxon>Craniata</taxon>
        <taxon>Vertebrata</taxon>
        <taxon>Euteleostomi</taxon>
        <taxon>Actinopterygii</taxon>
        <taxon>Neopterygii</taxon>
        <taxon>Teleostei</taxon>
        <taxon>Neoteleostei</taxon>
        <taxon>Acanthomorphata</taxon>
        <taxon>Eupercaria</taxon>
        <taxon>Perciformes</taxon>
        <taxon>Notothenioidei</taxon>
        <taxon>Nototheniidae</taxon>
        <taxon>Pagothenia</taxon>
    </lineage>
</organism>
<dbReference type="Proteomes" id="UP001619887">
    <property type="component" value="Unassembled WGS sequence"/>
</dbReference>
<gene>
    <name evidence="1" type="ORF">OYC64_017539</name>
</gene>
<dbReference type="AlphaFoldDB" id="A0ABD2GKN7"/>